<dbReference type="Proteomes" id="UP000721954">
    <property type="component" value="Unassembled WGS sequence"/>
</dbReference>
<dbReference type="EMBL" id="JAFFZM010000035">
    <property type="protein sequence ID" value="MBO8203155.1"/>
    <property type="molecule type" value="Genomic_DNA"/>
</dbReference>
<feature type="signal peptide" evidence="3">
    <location>
        <begin position="1"/>
        <end position="26"/>
    </location>
</feature>
<comment type="caution">
    <text evidence="4">The sequence shown here is derived from an EMBL/GenBank/DDBJ whole genome shotgun (WGS) entry which is preliminary data.</text>
</comment>
<accession>A0ABS3Y6C8</accession>
<evidence type="ECO:0000313" key="5">
    <source>
        <dbReference type="Proteomes" id="UP000721954"/>
    </source>
</evidence>
<evidence type="ECO:0000256" key="3">
    <source>
        <dbReference type="SAM" id="SignalP"/>
    </source>
</evidence>
<feature type="transmembrane region" description="Helical" evidence="2">
    <location>
        <begin position="399"/>
        <end position="417"/>
    </location>
</feature>
<proteinExistence type="predicted"/>
<reference evidence="4 5" key="1">
    <citation type="submission" date="2021-02" db="EMBL/GenBank/DDBJ databases">
        <title>Streptomyces spirodelae sp. nov., isolated from duckweed.</title>
        <authorList>
            <person name="Saimee Y."/>
            <person name="Duangmal K."/>
        </authorList>
    </citation>
    <scope>NUCLEOTIDE SEQUENCE [LARGE SCALE GENOMIC DNA]</scope>
    <source>
        <strain evidence="4 5">DSM 42105</strain>
    </source>
</reference>
<feature type="transmembrane region" description="Helical" evidence="2">
    <location>
        <begin position="370"/>
        <end position="393"/>
    </location>
</feature>
<keyword evidence="2" id="KW-0812">Transmembrane</keyword>
<feature type="chain" id="PRO_5045874935" description="Integral membrane protein" evidence="3">
    <location>
        <begin position="27"/>
        <end position="820"/>
    </location>
</feature>
<feature type="transmembrane region" description="Helical" evidence="2">
    <location>
        <begin position="429"/>
        <end position="457"/>
    </location>
</feature>
<keyword evidence="2" id="KW-0472">Membrane</keyword>
<protein>
    <recommendedName>
        <fullName evidence="6">Integral membrane protein</fullName>
    </recommendedName>
</protein>
<dbReference type="RefSeq" id="WP_209214673.1">
    <property type="nucleotide sequence ID" value="NZ_JAFFZM010000035.1"/>
</dbReference>
<evidence type="ECO:0000256" key="1">
    <source>
        <dbReference type="SAM" id="MobiDB-lite"/>
    </source>
</evidence>
<feature type="transmembrane region" description="Helical" evidence="2">
    <location>
        <begin position="152"/>
        <end position="171"/>
    </location>
</feature>
<feature type="transmembrane region" description="Helical" evidence="2">
    <location>
        <begin position="126"/>
        <end position="146"/>
    </location>
</feature>
<keyword evidence="3" id="KW-0732">Signal</keyword>
<feature type="region of interest" description="Disordered" evidence="1">
    <location>
        <begin position="775"/>
        <end position="820"/>
    </location>
</feature>
<evidence type="ECO:0008006" key="6">
    <source>
        <dbReference type="Google" id="ProtNLM"/>
    </source>
</evidence>
<organism evidence="4 5">
    <name type="scientific">Streptomyces smyrnaeus</name>
    <dbReference type="NCBI Taxonomy" id="1387713"/>
    <lineage>
        <taxon>Bacteria</taxon>
        <taxon>Bacillati</taxon>
        <taxon>Actinomycetota</taxon>
        <taxon>Actinomycetes</taxon>
        <taxon>Kitasatosporales</taxon>
        <taxon>Streptomycetaceae</taxon>
        <taxon>Streptomyces</taxon>
    </lineage>
</organism>
<evidence type="ECO:0000256" key="2">
    <source>
        <dbReference type="SAM" id="Phobius"/>
    </source>
</evidence>
<gene>
    <name evidence="4" type="ORF">JW613_33480</name>
</gene>
<evidence type="ECO:0000313" key="4">
    <source>
        <dbReference type="EMBL" id="MBO8203155.1"/>
    </source>
</evidence>
<keyword evidence="5" id="KW-1185">Reference proteome</keyword>
<feature type="compositionally biased region" description="Gly residues" evidence="1">
    <location>
        <begin position="614"/>
        <end position="642"/>
    </location>
</feature>
<feature type="region of interest" description="Disordered" evidence="1">
    <location>
        <begin position="605"/>
        <end position="652"/>
    </location>
</feature>
<keyword evidence="2" id="KW-1133">Transmembrane helix</keyword>
<feature type="region of interest" description="Disordered" evidence="1">
    <location>
        <begin position="665"/>
        <end position="684"/>
    </location>
</feature>
<sequence length="820" mass="86379">MRACSRGLVIGVGLIALVAAAGPAEANDRTLAAGDSSGGGLLGPWNVKSSEGVRLEKYELFGGGDTDFTDAAMRFMTEGLFALARTVVGACCWLVDWAYRFPIVDNLTSPAQHVSDAYRDRIVEPLGLVPLFLAWAFVFGLVLIMRGKVGRGAGEILLTLLICALSASTLVRPDYLLGYEGPVQQVQRAALEGAVITAKADREAKPDPNDPCEAALGPARQACQDSPEAKKAKKRAERAAAKKRAKKCEAVVGPSRETCISEERAPAAEDVSKPITKTLTDVLVVQPYQLLQWGRTFDKEDPAYDAYKKTIGYQPKDRDCDSVPKPFREYCNSGGGSPESGEPQRKLMDKEGEEGKAASAYNKELTWSRLLGALCVLIAVLIFALIILAMVIALVCAQFTAVCAAAVGLIALAWAVLPGPNRGAAWKWLGVFAAVSVAMFGIALFIPFLGIACKAVLTNNDSTVVVERLILLDGLALAGLVGHRWMLRQASGMGQRFAMRMRYAKVGGSHTLGEQAAATSMALASLGVGSAAGTGTGGGLGLGRGYEGPWGSFQQRRAKLAAGMAALADGAGTPGHPGPLLGQARAEARRALAPLSVPLRAAKNAWVGKPPDSGPGGPAGPGAPGGPATGGGGPLRPGGGRPGPHDGAAAGGVRTVIDGRTGEILSQSGEPEDVEGQAPQEMWRPVGERLRERVARTRGGRVMLGAGRVAWHSTVGLPAAVERSRGKSSEYAQRVQRHVDHYQQQATQWWGDTRAGSQRIADGARRVAAPVNEADRWLASPAPRTPPQRPNVYTYRDGQFGYQAPGSRRRREEDGGGEGS</sequence>
<name>A0ABS3Y6C8_9ACTN</name>
<feature type="transmembrane region" description="Helical" evidence="2">
    <location>
        <begin position="469"/>
        <end position="487"/>
    </location>
</feature>
<dbReference type="GeneID" id="96263531"/>